<dbReference type="InterPro" id="IPR050731">
    <property type="entry name" value="HRD1_E3_ubiq-ligases"/>
</dbReference>
<dbReference type="Pfam" id="PF13639">
    <property type="entry name" value="zf-RING_2"/>
    <property type="match status" value="1"/>
</dbReference>
<dbReference type="Gene3D" id="3.30.40.10">
    <property type="entry name" value="Zinc/RING finger domain, C3HC4 (zinc finger)"/>
    <property type="match status" value="1"/>
</dbReference>
<keyword evidence="8" id="KW-1185">Reference proteome</keyword>
<evidence type="ECO:0000256" key="4">
    <source>
        <dbReference type="PROSITE-ProRule" id="PRU00175"/>
    </source>
</evidence>
<keyword evidence="3" id="KW-0862">Zinc</keyword>
<dbReference type="PANTHER" id="PTHR22763">
    <property type="entry name" value="RING ZINC FINGER PROTEIN"/>
    <property type="match status" value="1"/>
</dbReference>
<dbReference type="GO" id="GO:0012505">
    <property type="term" value="C:endomembrane system"/>
    <property type="evidence" value="ECO:0007669"/>
    <property type="project" value="TreeGrafter"/>
</dbReference>
<gene>
    <name evidence="7" type="ORF">CC80DRAFT_552360</name>
</gene>
<keyword evidence="1" id="KW-0479">Metal-binding</keyword>
<evidence type="ECO:0000256" key="1">
    <source>
        <dbReference type="ARBA" id="ARBA00022723"/>
    </source>
</evidence>
<evidence type="ECO:0000256" key="5">
    <source>
        <dbReference type="SAM" id="MobiDB-lite"/>
    </source>
</evidence>
<dbReference type="Proteomes" id="UP000800035">
    <property type="component" value="Unassembled WGS sequence"/>
</dbReference>
<dbReference type="GO" id="GO:0008270">
    <property type="term" value="F:zinc ion binding"/>
    <property type="evidence" value="ECO:0007669"/>
    <property type="project" value="UniProtKB-KW"/>
</dbReference>
<dbReference type="InterPro" id="IPR001841">
    <property type="entry name" value="Znf_RING"/>
</dbReference>
<sequence length="178" mass="20318">MEPFTNKEDFLASRYESHLPTEEIECSICREQLITSETPATTLATEGEALDSKCPPITSSSNTRNDATTEALSASTNEPGSSSTDEDLPHIPHEAIKIRGCGHVFGKECLNVWIENQDTCPMCRVTLFRGNSLIRFRLQRPARDPERDDRIRQSIREFARQARAMRQQRIPERELRQQ</sequence>
<evidence type="ECO:0000256" key="2">
    <source>
        <dbReference type="ARBA" id="ARBA00022771"/>
    </source>
</evidence>
<name>A0A6A5TLF3_9PLEO</name>
<feature type="compositionally biased region" description="Polar residues" evidence="5">
    <location>
        <begin position="57"/>
        <end position="83"/>
    </location>
</feature>
<protein>
    <recommendedName>
        <fullName evidence="6">RING-type domain-containing protein</fullName>
    </recommendedName>
</protein>
<evidence type="ECO:0000259" key="6">
    <source>
        <dbReference type="PROSITE" id="PS50089"/>
    </source>
</evidence>
<dbReference type="AlphaFoldDB" id="A0A6A5TLF3"/>
<reference evidence="7" key="1">
    <citation type="journal article" date="2020" name="Stud. Mycol.">
        <title>101 Dothideomycetes genomes: a test case for predicting lifestyles and emergence of pathogens.</title>
        <authorList>
            <person name="Haridas S."/>
            <person name="Albert R."/>
            <person name="Binder M."/>
            <person name="Bloem J."/>
            <person name="Labutti K."/>
            <person name="Salamov A."/>
            <person name="Andreopoulos B."/>
            <person name="Baker S."/>
            <person name="Barry K."/>
            <person name="Bills G."/>
            <person name="Bluhm B."/>
            <person name="Cannon C."/>
            <person name="Castanera R."/>
            <person name="Culley D."/>
            <person name="Daum C."/>
            <person name="Ezra D."/>
            <person name="Gonzalez J."/>
            <person name="Henrissat B."/>
            <person name="Kuo A."/>
            <person name="Liang C."/>
            <person name="Lipzen A."/>
            <person name="Lutzoni F."/>
            <person name="Magnuson J."/>
            <person name="Mondo S."/>
            <person name="Nolan M."/>
            <person name="Ohm R."/>
            <person name="Pangilinan J."/>
            <person name="Park H.-J."/>
            <person name="Ramirez L."/>
            <person name="Alfaro M."/>
            <person name="Sun H."/>
            <person name="Tritt A."/>
            <person name="Yoshinaga Y."/>
            <person name="Zwiers L.-H."/>
            <person name="Turgeon B."/>
            <person name="Goodwin S."/>
            <person name="Spatafora J."/>
            <person name="Crous P."/>
            <person name="Grigoriev I."/>
        </authorList>
    </citation>
    <scope>NUCLEOTIDE SEQUENCE</scope>
    <source>
        <strain evidence="7">CBS 675.92</strain>
    </source>
</reference>
<feature type="region of interest" description="Disordered" evidence="5">
    <location>
        <begin position="39"/>
        <end position="88"/>
    </location>
</feature>
<evidence type="ECO:0000256" key="3">
    <source>
        <dbReference type="ARBA" id="ARBA00022833"/>
    </source>
</evidence>
<dbReference type="GO" id="GO:0061630">
    <property type="term" value="F:ubiquitin protein ligase activity"/>
    <property type="evidence" value="ECO:0007669"/>
    <property type="project" value="TreeGrafter"/>
</dbReference>
<accession>A0A6A5TLF3</accession>
<dbReference type="InterPro" id="IPR013083">
    <property type="entry name" value="Znf_RING/FYVE/PHD"/>
</dbReference>
<evidence type="ECO:0000313" key="7">
    <source>
        <dbReference type="EMBL" id="KAF1952549.1"/>
    </source>
</evidence>
<dbReference type="OrthoDB" id="8062037at2759"/>
<proteinExistence type="predicted"/>
<evidence type="ECO:0000313" key="8">
    <source>
        <dbReference type="Proteomes" id="UP000800035"/>
    </source>
</evidence>
<dbReference type="PROSITE" id="PS50089">
    <property type="entry name" value="ZF_RING_2"/>
    <property type="match status" value="1"/>
</dbReference>
<dbReference type="GO" id="GO:0043161">
    <property type="term" value="P:proteasome-mediated ubiquitin-dependent protein catabolic process"/>
    <property type="evidence" value="ECO:0007669"/>
    <property type="project" value="TreeGrafter"/>
</dbReference>
<organism evidence="7 8">
    <name type="scientific">Byssothecium circinans</name>
    <dbReference type="NCBI Taxonomy" id="147558"/>
    <lineage>
        <taxon>Eukaryota</taxon>
        <taxon>Fungi</taxon>
        <taxon>Dikarya</taxon>
        <taxon>Ascomycota</taxon>
        <taxon>Pezizomycotina</taxon>
        <taxon>Dothideomycetes</taxon>
        <taxon>Pleosporomycetidae</taxon>
        <taxon>Pleosporales</taxon>
        <taxon>Massarineae</taxon>
        <taxon>Massarinaceae</taxon>
        <taxon>Byssothecium</taxon>
    </lineage>
</organism>
<dbReference type="EMBL" id="ML977010">
    <property type="protein sequence ID" value="KAF1952549.1"/>
    <property type="molecule type" value="Genomic_DNA"/>
</dbReference>
<feature type="domain" description="RING-type" evidence="6">
    <location>
        <begin position="101"/>
        <end position="124"/>
    </location>
</feature>
<dbReference type="SUPFAM" id="SSF57850">
    <property type="entry name" value="RING/U-box"/>
    <property type="match status" value="1"/>
</dbReference>
<keyword evidence="2 4" id="KW-0863">Zinc-finger</keyword>